<sequence>MRCLFFIRCVVKPPQKLVENQKAPLAIYLKMEQGGFFAFEFAWRRHCRKVSPEPRDEDILRQ</sequence>
<evidence type="ECO:0000313" key="1">
    <source>
        <dbReference type="EMBL" id="APO77174.1"/>
    </source>
</evidence>
<accession>A0A1L5PAM9</accession>
<proteinExistence type="predicted"/>
<gene>
    <name evidence="1" type="ORF">AM571_PA00292</name>
</gene>
<evidence type="ECO:0000313" key="2">
    <source>
        <dbReference type="Proteomes" id="UP000185109"/>
    </source>
</evidence>
<dbReference type="AlphaFoldDB" id="A0A1L5PAM9"/>
<keyword evidence="1" id="KW-0614">Plasmid</keyword>
<name>A0A1L5PAM9_RHIET</name>
<geneLocation type="plasmid" evidence="2">
    <name>prsp8c3a</name>
</geneLocation>
<protein>
    <submittedName>
        <fullName evidence="1">Uncharacterized protein</fullName>
    </submittedName>
</protein>
<reference evidence="1 2" key="1">
    <citation type="submission" date="2016-09" db="EMBL/GenBank/DDBJ databases">
        <title>The complete genome sequences of Rhizobium gallicum, symbiovars gallicum and phaseoli, symbionts associated to common bean (Phaseolus vulgaris).</title>
        <authorList>
            <person name="Bustos P."/>
            <person name="Santamaria R.I."/>
            <person name="Perez-Carrascal O.M."/>
            <person name="Juarez S."/>
            <person name="Lozano L."/>
            <person name="Martinez-Flores I."/>
            <person name="Martinez-Romero E."/>
            <person name="Cevallos M."/>
            <person name="Romero D."/>
            <person name="Davila G."/>
            <person name="Gonzalez V."/>
        </authorList>
    </citation>
    <scope>NUCLEOTIDE SEQUENCE [LARGE SCALE GENOMIC DNA]</scope>
    <source>
        <strain evidence="1 2">8C-3</strain>
        <plasmid evidence="2">Plasmid prsp8c3a</plasmid>
    </source>
</reference>
<dbReference type="EMBL" id="CP017242">
    <property type="protein sequence ID" value="APO77174.1"/>
    <property type="molecule type" value="Genomic_DNA"/>
</dbReference>
<organism evidence="1 2">
    <name type="scientific">Rhizobium etli 8C-3</name>
    <dbReference type="NCBI Taxonomy" id="538025"/>
    <lineage>
        <taxon>Bacteria</taxon>
        <taxon>Pseudomonadati</taxon>
        <taxon>Pseudomonadota</taxon>
        <taxon>Alphaproteobacteria</taxon>
        <taxon>Hyphomicrobiales</taxon>
        <taxon>Rhizobiaceae</taxon>
        <taxon>Rhizobium/Agrobacterium group</taxon>
        <taxon>Rhizobium</taxon>
    </lineage>
</organism>
<dbReference type="Proteomes" id="UP000185109">
    <property type="component" value="Plasmid pRsp8C3a"/>
</dbReference>